<accession>J3M1K7</accession>
<feature type="compositionally biased region" description="Low complexity" evidence="1">
    <location>
        <begin position="70"/>
        <end position="90"/>
    </location>
</feature>
<dbReference type="PANTHER" id="PTHR38371:SF1">
    <property type="entry name" value="RHO GTPASE-ACTIVATING PROTEIN"/>
    <property type="match status" value="1"/>
</dbReference>
<dbReference type="STRING" id="4533.J3M1K7"/>
<name>J3M1K7_ORYBR</name>
<dbReference type="AlphaFoldDB" id="J3M1K7"/>
<dbReference type="OMA" id="VCEEYFQ"/>
<reference evidence="2" key="2">
    <citation type="submission" date="2013-04" db="UniProtKB">
        <authorList>
            <consortium name="EnsemblPlants"/>
        </authorList>
    </citation>
    <scope>IDENTIFICATION</scope>
</reference>
<keyword evidence="3" id="KW-1185">Reference proteome</keyword>
<dbReference type="Gramene" id="OB04G32820.1">
    <property type="protein sequence ID" value="OB04G32820.1"/>
    <property type="gene ID" value="OB04G32820"/>
</dbReference>
<reference evidence="2" key="1">
    <citation type="journal article" date="2013" name="Nat. Commun.">
        <title>Whole-genome sequencing of Oryza brachyantha reveals mechanisms underlying Oryza genome evolution.</title>
        <authorList>
            <person name="Chen J."/>
            <person name="Huang Q."/>
            <person name="Gao D."/>
            <person name="Wang J."/>
            <person name="Lang Y."/>
            <person name="Liu T."/>
            <person name="Li B."/>
            <person name="Bai Z."/>
            <person name="Luis Goicoechea J."/>
            <person name="Liang C."/>
            <person name="Chen C."/>
            <person name="Zhang W."/>
            <person name="Sun S."/>
            <person name="Liao Y."/>
            <person name="Zhang X."/>
            <person name="Yang L."/>
            <person name="Song C."/>
            <person name="Wang M."/>
            <person name="Shi J."/>
            <person name="Liu G."/>
            <person name="Liu J."/>
            <person name="Zhou H."/>
            <person name="Zhou W."/>
            <person name="Yu Q."/>
            <person name="An N."/>
            <person name="Chen Y."/>
            <person name="Cai Q."/>
            <person name="Wang B."/>
            <person name="Liu B."/>
            <person name="Min J."/>
            <person name="Huang Y."/>
            <person name="Wu H."/>
            <person name="Li Z."/>
            <person name="Zhang Y."/>
            <person name="Yin Y."/>
            <person name="Song W."/>
            <person name="Jiang J."/>
            <person name="Jackson S.A."/>
            <person name="Wing R.A."/>
            <person name="Wang J."/>
            <person name="Chen M."/>
        </authorList>
    </citation>
    <scope>NUCLEOTIDE SEQUENCE [LARGE SCALE GENOMIC DNA]</scope>
    <source>
        <strain evidence="2">cv. IRGC 101232</strain>
    </source>
</reference>
<evidence type="ECO:0000313" key="2">
    <source>
        <dbReference type="EnsemblPlants" id="OB04G32820.1"/>
    </source>
</evidence>
<proteinExistence type="predicted"/>
<dbReference type="HOGENOM" id="CLU_399365_0_0_1"/>
<evidence type="ECO:0000313" key="3">
    <source>
        <dbReference type="Proteomes" id="UP000006038"/>
    </source>
</evidence>
<protein>
    <submittedName>
        <fullName evidence="2">Uncharacterized protein</fullName>
    </submittedName>
</protein>
<dbReference type="eggNOG" id="ENOG502QVYW">
    <property type="taxonomic scope" value="Eukaryota"/>
</dbReference>
<feature type="region of interest" description="Disordered" evidence="1">
    <location>
        <begin position="546"/>
        <end position="590"/>
    </location>
</feature>
<dbReference type="PANTHER" id="PTHR38371">
    <property type="entry name" value="RHO GTPASE-ACTIVATING PROTEIN"/>
    <property type="match status" value="1"/>
</dbReference>
<dbReference type="Proteomes" id="UP000006038">
    <property type="component" value="Chromosome 4"/>
</dbReference>
<feature type="compositionally biased region" description="Basic and acidic residues" evidence="1">
    <location>
        <begin position="103"/>
        <end position="113"/>
    </location>
</feature>
<evidence type="ECO:0000256" key="1">
    <source>
        <dbReference type="SAM" id="MobiDB-lite"/>
    </source>
</evidence>
<sequence length="590" mass="64835">MATAAAAATSPRREDAGRSRSGGSMRLPTRPHSRSVSTTMAMATVAMRSTSPTETTGRGSGGVMRRPMRRLSLSASTSATTSPASPTRTALGDDEPGLPNTARPEEQARRYEAPDAPSFSLGLNDDDDDFLTGGSHHEQSRTQVTPPARTSLGTVEDDDDDDFVLAGGQQQKQRLHGTLVPNPTPPSAETARFKRLRRGPAPPSEAPTPPPRWAPAPLKMEASPVVSSKIDLGAIGSFEDEIEDFTDEERPTRDMPPSAGSCITSSSSKFSQASNSKFSLMNRGVLMSQLTNKTKKFTHVPCYSASKSLEESCSKKLLPKITLSPMRKIHLLDSDSDLDDKDRPSLRPKSKSQADTVLDNTNAEMRVSWVTPALDEFCNEYFKSVKEQRPQQENDSSFCVPKAIRFNYPVSETGGHFQHQATPSGAALHDNITDSHPPAMDYFFHHDPLVRELVRERLEHFVPIGVDSSRGNEQDVQYRSQIDRCASANERWVTPNKRTSVGTEIGTRRINPSGISGSGHWFTGEDGKRVYVSKNGQELTGRIAYRQYKKESGKGFRQKKKNSAGTKGGSTRAKKTTKVKQEKRTSKRKR</sequence>
<organism evidence="2">
    <name type="scientific">Oryza brachyantha</name>
    <name type="common">malo sina</name>
    <dbReference type="NCBI Taxonomy" id="4533"/>
    <lineage>
        <taxon>Eukaryota</taxon>
        <taxon>Viridiplantae</taxon>
        <taxon>Streptophyta</taxon>
        <taxon>Embryophyta</taxon>
        <taxon>Tracheophyta</taxon>
        <taxon>Spermatophyta</taxon>
        <taxon>Magnoliopsida</taxon>
        <taxon>Liliopsida</taxon>
        <taxon>Poales</taxon>
        <taxon>Poaceae</taxon>
        <taxon>BOP clade</taxon>
        <taxon>Oryzoideae</taxon>
        <taxon>Oryzeae</taxon>
        <taxon>Oryzinae</taxon>
        <taxon>Oryza</taxon>
    </lineage>
</organism>
<feature type="region of interest" description="Disordered" evidence="1">
    <location>
        <begin position="334"/>
        <end position="358"/>
    </location>
</feature>
<feature type="region of interest" description="Disordered" evidence="1">
    <location>
        <begin position="1"/>
        <end position="189"/>
    </location>
</feature>
<feature type="region of interest" description="Disordered" evidence="1">
    <location>
        <begin position="247"/>
        <end position="268"/>
    </location>
</feature>
<feature type="compositionally biased region" description="Polar residues" evidence="1">
    <location>
        <begin position="34"/>
        <end position="57"/>
    </location>
</feature>
<dbReference type="EnsemblPlants" id="OB04G32820.1">
    <property type="protein sequence ID" value="OB04G32820.1"/>
    <property type="gene ID" value="OB04G32820"/>
</dbReference>